<dbReference type="AlphaFoldDB" id="A0A7H8NBA2"/>
<reference evidence="1 2" key="1">
    <citation type="submission" date="2020-06" db="EMBL/GenBank/DDBJ databases">
        <title>Genome mining for natural products.</title>
        <authorList>
            <person name="Zhang B."/>
            <person name="Shi J."/>
            <person name="Ge H."/>
        </authorList>
    </citation>
    <scope>NUCLEOTIDE SEQUENCE [LARGE SCALE GENOMIC DNA]</scope>
    <source>
        <strain evidence="1 2">NA00687</strain>
    </source>
</reference>
<protein>
    <submittedName>
        <fullName evidence="1">Uncharacterized protein</fullName>
    </submittedName>
</protein>
<dbReference type="Proteomes" id="UP000509303">
    <property type="component" value="Chromosome"/>
</dbReference>
<sequence length="369" mass="40207">MTNGGAVNAFRVLFCDLRTDQLLDALPVHGLTLDDWIGKAGTLGGAIPVPNASLAARVRRAVVPGRTAVWVMHGRQVWWGGILWTATVQSDDRGTLTMPIQAGTFDSYLDHRRVFATIKHTKADQYEIVRALLAYVQSTTGGDIGIEYDVTASGVVRDHVVSRYDVAPVRDVLDQLAAAESGFEWRIASQLDADGRRVKRLVLGQPVIRSGASEIVLTHPGSVISYSWPIDATTLANTWQSRGATDNTNQAAESTPLLSRLLEPTADELAGWPRLDGASDYSTIARLADLDARARADLARARTPRVIPEITVRLTPDITPALLGATVRLRIRDLWHPNGLDVRYRVVGMAVTPPERGAAESARLYLEIP</sequence>
<evidence type="ECO:0000313" key="1">
    <source>
        <dbReference type="EMBL" id="QKW51682.1"/>
    </source>
</evidence>
<evidence type="ECO:0000313" key="2">
    <source>
        <dbReference type="Proteomes" id="UP000509303"/>
    </source>
</evidence>
<gene>
    <name evidence="1" type="ORF">HUT08_21565</name>
</gene>
<name>A0A7H8NBA2_9ACTN</name>
<dbReference type="EMBL" id="CP054929">
    <property type="protein sequence ID" value="QKW51682.1"/>
    <property type="molecule type" value="Genomic_DNA"/>
</dbReference>
<organism evidence="1 2">
    <name type="scientific">Streptomyces buecherae</name>
    <dbReference type="NCBI Taxonomy" id="2763006"/>
    <lineage>
        <taxon>Bacteria</taxon>
        <taxon>Bacillati</taxon>
        <taxon>Actinomycetota</taxon>
        <taxon>Actinomycetes</taxon>
        <taxon>Kitasatosporales</taxon>
        <taxon>Streptomycetaceae</taxon>
        <taxon>Streptomyces</taxon>
    </lineage>
</organism>
<proteinExistence type="predicted"/>
<accession>A0A7H8NBA2</accession>
<keyword evidence="2" id="KW-1185">Reference proteome</keyword>